<protein>
    <recommendedName>
        <fullName evidence="3">HTH-like domain-containing protein</fullName>
    </recommendedName>
</protein>
<dbReference type="Proteomes" id="UP000224629">
    <property type="component" value="Chromosome"/>
</dbReference>
<gene>
    <name evidence="1" type="ORF">CSW10_02645</name>
</gene>
<organism evidence="1 2">
    <name type="scientific">Mesomycoplasma dispar</name>
    <dbReference type="NCBI Taxonomy" id="86660"/>
    <lineage>
        <taxon>Bacteria</taxon>
        <taxon>Bacillati</taxon>
        <taxon>Mycoplasmatota</taxon>
        <taxon>Mycoplasmoidales</taxon>
        <taxon>Metamycoplasmataceae</taxon>
        <taxon>Mesomycoplasma</taxon>
    </lineage>
</organism>
<evidence type="ECO:0008006" key="3">
    <source>
        <dbReference type="Google" id="ProtNLM"/>
    </source>
</evidence>
<proteinExistence type="predicted"/>
<reference evidence="1" key="1">
    <citation type="submission" date="2017-10" db="EMBL/GenBank/DDBJ databases">
        <title>Genome-wide analysis of the first isolated strain mycoplasma dispar GS01.</title>
        <authorList>
            <person name="Hao H."/>
            <person name="Chen S."/>
            <person name="Zhao P."/>
            <person name="Chu Y."/>
            <person name="Liu Y."/>
        </authorList>
    </citation>
    <scope>NUCLEOTIDE SEQUENCE [LARGE SCALE GENOMIC DNA]</scope>
    <source>
        <strain evidence="1">GS01</strain>
    </source>
</reference>
<keyword evidence="2" id="KW-1185">Reference proteome</keyword>
<sequence length="142" mass="16847">MLEIFHSLKDKSSITKIQKRLKIDYSIKLNRAIIRKILNKNGLKMNIYKKKAKQKITDLSVQNHSFAKSHFRNEEGENSARMHIKYAKLFSNDVSESDVNFSLDYYYYYYYKGKSKKAEFLAEFFGLKSRLLNFLAAKKSFF</sequence>
<evidence type="ECO:0000313" key="1">
    <source>
        <dbReference type="EMBL" id="ATP59811.1"/>
    </source>
</evidence>
<name>A0ABM6PRP8_9BACT</name>
<dbReference type="EMBL" id="CP024161">
    <property type="protein sequence ID" value="ATP59811.1"/>
    <property type="molecule type" value="Genomic_DNA"/>
</dbReference>
<accession>A0ABM6PRP8</accession>
<evidence type="ECO:0000313" key="2">
    <source>
        <dbReference type="Proteomes" id="UP000224629"/>
    </source>
</evidence>